<proteinExistence type="predicted"/>
<keyword evidence="3" id="KW-0862">Zinc</keyword>
<dbReference type="GeneID" id="120111558"/>
<evidence type="ECO:0000256" key="4">
    <source>
        <dbReference type="PROSITE-ProRule" id="PRU00175"/>
    </source>
</evidence>
<dbReference type="OrthoDB" id="21204at2759"/>
<keyword evidence="6" id="KW-1185">Reference proteome</keyword>
<dbReference type="CDD" id="cd16454">
    <property type="entry name" value="RING-H2_PA-TM-RING"/>
    <property type="match status" value="1"/>
</dbReference>
<dbReference type="GO" id="GO:0008270">
    <property type="term" value="F:zinc ion binding"/>
    <property type="evidence" value="ECO:0007669"/>
    <property type="project" value="UniProtKB-KW"/>
</dbReference>
<evidence type="ECO:0000256" key="2">
    <source>
        <dbReference type="ARBA" id="ARBA00022771"/>
    </source>
</evidence>
<dbReference type="GO" id="GO:0005737">
    <property type="term" value="C:cytoplasm"/>
    <property type="evidence" value="ECO:0007669"/>
    <property type="project" value="TreeGrafter"/>
</dbReference>
<accession>A0A8B9AEC9</accession>
<dbReference type="InterPro" id="IPR011016">
    <property type="entry name" value="Znf_RING-CH"/>
</dbReference>
<evidence type="ECO:0000256" key="1">
    <source>
        <dbReference type="ARBA" id="ARBA00022723"/>
    </source>
</evidence>
<dbReference type="SUPFAM" id="SSF57850">
    <property type="entry name" value="RING/U-box"/>
    <property type="match status" value="1"/>
</dbReference>
<dbReference type="SMART" id="SM00184">
    <property type="entry name" value="RING"/>
    <property type="match status" value="1"/>
</dbReference>
<reference evidence="6" key="1">
    <citation type="journal article" date="2019" name="Nat. Commun.">
        <title>Genome-wide association mapping of date palm fruit traits.</title>
        <authorList>
            <person name="Hazzouri K.M."/>
            <person name="Gros-Balthazard M."/>
            <person name="Flowers J.M."/>
            <person name="Copetti D."/>
            <person name="Lemansour A."/>
            <person name="Lebrun M."/>
            <person name="Masmoudi K."/>
            <person name="Ferrand S."/>
            <person name="Dhar M.I."/>
            <person name="Fresquez Z.A."/>
            <person name="Rosas U."/>
            <person name="Zhang J."/>
            <person name="Talag J."/>
            <person name="Lee S."/>
            <person name="Kudrna D."/>
            <person name="Powell R.F."/>
            <person name="Leitch I.J."/>
            <person name="Krueger R.R."/>
            <person name="Wing R.A."/>
            <person name="Amiri K.M.A."/>
            <person name="Purugganan M.D."/>
        </authorList>
    </citation>
    <scope>NUCLEOTIDE SEQUENCE [LARGE SCALE GENOMIC DNA]</scope>
    <source>
        <strain evidence="6">cv. Khalas</strain>
    </source>
</reference>
<dbReference type="PANTHER" id="PTHR15710:SF77">
    <property type="entry name" value="RING-H2 FINGER PROTEIN ATL21B"/>
    <property type="match status" value="1"/>
</dbReference>
<organism evidence="6 7">
    <name type="scientific">Phoenix dactylifera</name>
    <name type="common">Date palm</name>
    <dbReference type="NCBI Taxonomy" id="42345"/>
    <lineage>
        <taxon>Eukaryota</taxon>
        <taxon>Viridiplantae</taxon>
        <taxon>Streptophyta</taxon>
        <taxon>Embryophyta</taxon>
        <taxon>Tracheophyta</taxon>
        <taxon>Spermatophyta</taxon>
        <taxon>Magnoliopsida</taxon>
        <taxon>Liliopsida</taxon>
        <taxon>Arecaceae</taxon>
        <taxon>Coryphoideae</taxon>
        <taxon>Phoeniceae</taxon>
        <taxon>Phoenix</taxon>
    </lineage>
</organism>
<protein>
    <submittedName>
        <fullName evidence="7">E3 ubiquitin-protein ligase CIP8-like</fullName>
    </submittedName>
</protein>
<dbReference type="InterPro" id="IPR001841">
    <property type="entry name" value="Znf_RING"/>
</dbReference>
<evidence type="ECO:0000313" key="7">
    <source>
        <dbReference type="RefSeq" id="XP_038984780.1"/>
    </source>
</evidence>
<sequence length="247" mass="27308">MAMSESYNLGNAIVHMEARRVLAPQVQPQVVVGIRFTSFRIPADDLSIAPATFHRFHLVQIPLPTALPSIVSSVVARLHGVHGTVRRFCNDRILRFSSLAAAQMMDDGSALELLVHVGLLLGQRGSDEDFDLMLEWMMDNPPEEEEEMADAVFDYYVYEDDDAGHGGFGGVPASGSFIEGLQRFAYGRGDGAREERCMICLEEFDAPAAVSKTPCSHAFHSQCIIQWLEKSHLCPICRYQMPTASSS</sequence>
<dbReference type="KEGG" id="pda:120111558"/>
<reference evidence="7" key="2">
    <citation type="submission" date="2025-08" db="UniProtKB">
        <authorList>
            <consortium name="RefSeq"/>
        </authorList>
    </citation>
    <scope>IDENTIFICATION</scope>
    <source>
        <tissue evidence="7">Young leaves</tissue>
    </source>
</reference>
<dbReference type="GO" id="GO:0016567">
    <property type="term" value="P:protein ubiquitination"/>
    <property type="evidence" value="ECO:0007669"/>
    <property type="project" value="TreeGrafter"/>
</dbReference>
<feature type="domain" description="RING-type" evidence="5">
    <location>
        <begin position="197"/>
        <end position="238"/>
    </location>
</feature>
<dbReference type="InterPro" id="IPR013083">
    <property type="entry name" value="Znf_RING/FYVE/PHD"/>
</dbReference>
<dbReference type="GO" id="GO:0061630">
    <property type="term" value="F:ubiquitin protein ligase activity"/>
    <property type="evidence" value="ECO:0007669"/>
    <property type="project" value="TreeGrafter"/>
</dbReference>
<gene>
    <name evidence="7" type="primary">LOC120111558</name>
</gene>
<dbReference type="Pfam" id="PF13639">
    <property type="entry name" value="zf-RING_2"/>
    <property type="match status" value="1"/>
</dbReference>
<keyword evidence="2 4" id="KW-0863">Zinc-finger</keyword>
<dbReference type="SMART" id="SM00744">
    <property type="entry name" value="RINGv"/>
    <property type="match status" value="1"/>
</dbReference>
<evidence type="ECO:0000259" key="5">
    <source>
        <dbReference type="PROSITE" id="PS50089"/>
    </source>
</evidence>
<keyword evidence="1" id="KW-0479">Metal-binding</keyword>
<dbReference type="AlphaFoldDB" id="A0A8B9AEC9"/>
<evidence type="ECO:0000313" key="6">
    <source>
        <dbReference type="Proteomes" id="UP000228380"/>
    </source>
</evidence>
<name>A0A8B9AEC9_PHODC</name>
<dbReference type="PANTHER" id="PTHR15710">
    <property type="entry name" value="E3 UBIQUITIN-PROTEIN LIGASE PRAJA"/>
    <property type="match status" value="1"/>
</dbReference>
<dbReference type="RefSeq" id="XP_038984780.1">
    <property type="nucleotide sequence ID" value="XM_039128852.1"/>
</dbReference>
<evidence type="ECO:0000256" key="3">
    <source>
        <dbReference type="ARBA" id="ARBA00022833"/>
    </source>
</evidence>
<dbReference type="PROSITE" id="PS50089">
    <property type="entry name" value="ZF_RING_2"/>
    <property type="match status" value="1"/>
</dbReference>
<dbReference type="Proteomes" id="UP000228380">
    <property type="component" value="Chromosome 1"/>
</dbReference>
<dbReference type="Gene3D" id="3.30.40.10">
    <property type="entry name" value="Zinc/RING finger domain, C3HC4 (zinc finger)"/>
    <property type="match status" value="1"/>
</dbReference>